<accession>A0ACA9SJC7</accession>
<dbReference type="EMBL" id="CAJVQC010130842">
    <property type="protein sequence ID" value="CAG8841586.1"/>
    <property type="molecule type" value="Genomic_DNA"/>
</dbReference>
<protein>
    <submittedName>
        <fullName evidence="1">13704_t:CDS:1</fullName>
    </submittedName>
</protein>
<proteinExistence type="predicted"/>
<name>A0ACA9SJC7_9GLOM</name>
<evidence type="ECO:0000313" key="2">
    <source>
        <dbReference type="Proteomes" id="UP000789920"/>
    </source>
</evidence>
<keyword evidence="2" id="KW-1185">Reference proteome</keyword>
<comment type="caution">
    <text evidence="1">The sequence shown here is derived from an EMBL/GenBank/DDBJ whole genome shotgun (WGS) entry which is preliminary data.</text>
</comment>
<feature type="non-terminal residue" evidence="1">
    <location>
        <position position="1"/>
    </location>
</feature>
<reference evidence="1" key="1">
    <citation type="submission" date="2021-06" db="EMBL/GenBank/DDBJ databases">
        <authorList>
            <person name="Kallberg Y."/>
            <person name="Tangrot J."/>
            <person name="Rosling A."/>
        </authorList>
    </citation>
    <scope>NUCLEOTIDE SEQUENCE</scope>
    <source>
        <strain evidence="1">MA461A</strain>
    </source>
</reference>
<organism evidence="1 2">
    <name type="scientific">Racocetra persica</name>
    <dbReference type="NCBI Taxonomy" id="160502"/>
    <lineage>
        <taxon>Eukaryota</taxon>
        <taxon>Fungi</taxon>
        <taxon>Fungi incertae sedis</taxon>
        <taxon>Mucoromycota</taxon>
        <taxon>Glomeromycotina</taxon>
        <taxon>Glomeromycetes</taxon>
        <taxon>Diversisporales</taxon>
        <taxon>Gigasporaceae</taxon>
        <taxon>Racocetra</taxon>
    </lineage>
</organism>
<evidence type="ECO:0000313" key="1">
    <source>
        <dbReference type="EMBL" id="CAG8841586.1"/>
    </source>
</evidence>
<sequence>PQDLISKIVKENLREKDVRETHRDYHKLYKNCWETSPYKRPNLEDVLAILVKICNEIRQSPT</sequence>
<feature type="non-terminal residue" evidence="1">
    <location>
        <position position="62"/>
    </location>
</feature>
<gene>
    <name evidence="1" type="ORF">RPERSI_LOCUS31945</name>
</gene>
<dbReference type="Proteomes" id="UP000789920">
    <property type="component" value="Unassembled WGS sequence"/>
</dbReference>